<dbReference type="Proteomes" id="UP000012062">
    <property type="component" value="Unassembled WGS sequence"/>
</dbReference>
<evidence type="ECO:0000256" key="1">
    <source>
        <dbReference type="SAM" id="MobiDB-lite"/>
    </source>
</evidence>
<sequence>MSQSSLRGTPFTRGSGQGLLSEQTGPASTSGET</sequence>
<feature type="region of interest" description="Disordered" evidence="1">
    <location>
        <begin position="1"/>
        <end position="33"/>
    </location>
</feature>
<dbReference type="STRING" id="1297569.MESS2_1030153"/>
<dbReference type="EMBL" id="CAUM01000006">
    <property type="protein sequence ID" value="CCV03296.1"/>
    <property type="molecule type" value="Genomic_DNA"/>
</dbReference>
<keyword evidence="3" id="KW-1185">Reference proteome</keyword>
<protein>
    <submittedName>
        <fullName evidence="2">Uncharacterized protein</fullName>
    </submittedName>
</protein>
<evidence type="ECO:0000313" key="2">
    <source>
        <dbReference type="EMBL" id="CCV03296.1"/>
    </source>
</evidence>
<dbReference type="AlphaFoldDB" id="M5EUC5"/>
<organism evidence="2 3">
    <name type="scientific">Mesorhizobium metallidurans STM 2683</name>
    <dbReference type="NCBI Taxonomy" id="1297569"/>
    <lineage>
        <taxon>Bacteria</taxon>
        <taxon>Pseudomonadati</taxon>
        <taxon>Pseudomonadota</taxon>
        <taxon>Alphaproteobacteria</taxon>
        <taxon>Hyphomicrobiales</taxon>
        <taxon>Phyllobacteriaceae</taxon>
        <taxon>Mesorhizobium</taxon>
    </lineage>
</organism>
<name>M5EUC5_9HYPH</name>
<accession>M5EUC5</accession>
<gene>
    <name evidence="2" type="ORF">MESS2_1030153</name>
</gene>
<evidence type="ECO:0000313" key="3">
    <source>
        <dbReference type="Proteomes" id="UP000012062"/>
    </source>
</evidence>
<proteinExistence type="predicted"/>
<comment type="caution">
    <text evidence="2">The sequence shown here is derived from an EMBL/GenBank/DDBJ whole genome shotgun (WGS) entry which is preliminary data.</text>
</comment>
<reference evidence="2 3" key="1">
    <citation type="submission" date="2013-02" db="EMBL/GenBank/DDBJ databases">
        <authorList>
            <person name="Genoscope - CEA"/>
        </authorList>
    </citation>
    <scope>NUCLEOTIDE SEQUENCE [LARGE SCALE GENOMIC DNA]</scope>
    <source>
        <strain evidence="2 3">STM 2683</strain>
    </source>
</reference>